<comment type="caution">
    <text evidence="7">The sequence shown here is derived from an EMBL/GenBank/DDBJ whole genome shotgun (WGS) entry which is preliminary data.</text>
</comment>
<feature type="transmembrane region" description="Helical" evidence="5">
    <location>
        <begin position="178"/>
        <end position="196"/>
    </location>
</feature>
<dbReference type="OrthoDB" id="4391260at2"/>
<evidence type="ECO:0000256" key="4">
    <source>
        <dbReference type="ARBA" id="ARBA00023136"/>
    </source>
</evidence>
<dbReference type="GO" id="GO:0016874">
    <property type="term" value="F:ligase activity"/>
    <property type="evidence" value="ECO:0007669"/>
    <property type="project" value="UniProtKB-KW"/>
</dbReference>
<dbReference type="InterPro" id="IPR007016">
    <property type="entry name" value="O-antigen_ligase-rel_domated"/>
</dbReference>
<evidence type="ECO:0000313" key="8">
    <source>
        <dbReference type="Proteomes" id="UP000262371"/>
    </source>
</evidence>
<evidence type="ECO:0000313" key="7">
    <source>
        <dbReference type="EMBL" id="RFD21578.1"/>
    </source>
</evidence>
<feature type="transmembrane region" description="Helical" evidence="5">
    <location>
        <begin position="203"/>
        <end position="220"/>
    </location>
</feature>
<keyword evidence="8" id="KW-1185">Reference proteome</keyword>
<evidence type="ECO:0000256" key="3">
    <source>
        <dbReference type="ARBA" id="ARBA00022989"/>
    </source>
</evidence>
<feature type="transmembrane region" description="Helical" evidence="5">
    <location>
        <begin position="249"/>
        <end position="271"/>
    </location>
</feature>
<reference evidence="7 8" key="1">
    <citation type="submission" date="2018-08" db="EMBL/GenBank/DDBJ databases">
        <title>Komagataeibacter sp. AV 382.</title>
        <authorList>
            <person name="Skraban J."/>
            <person name="Trcek J."/>
        </authorList>
    </citation>
    <scope>NUCLEOTIDE SEQUENCE [LARGE SCALE GENOMIC DNA]</scope>
    <source>
        <strain evidence="7 8">AV 382</strain>
    </source>
</reference>
<dbReference type="PANTHER" id="PTHR37422:SF21">
    <property type="entry name" value="EXOQ-LIKE PROTEIN"/>
    <property type="match status" value="1"/>
</dbReference>
<dbReference type="RefSeq" id="WP_116701543.1">
    <property type="nucleotide sequence ID" value="NZ_QUWV01000001.1"/>
</dbReference>
<name>A0A371Z527_9PROT</name>
<accession>A0A371Z527</accession>
<feature type="transmembrane region" description="Helical" evidence="5">
    <location>
        <begin position="137"/>
        <end position="158"/>
    </location>
</feature>
<comment type="subcellular location">
    <subcellularLocation>
        <location evidence="1">Membrane</location>
        <topology evidence="1">Multi-pass membrane protein</topology>
    </subcellularLocation>
</comment>
<organism evidence="7 8">
    <name type="scientific">Komagataeibacter melaceti</name>
    <dbReference type="NCBI Taxonomy" id="2766577"/>
    <lineage>
        <taxon>Bacteria</taxon>
        <taxon>Pseudomonadati</taxon>
        <taxon>Pseudomonadota</taxon>
        <taxon>Alphaproteobacteria</taxon>
        <taxon>Acetobacterales</taxon>
        <taxon>Acetobacteraceae</taxon>
        <taxon>Komagataeibacter</taxon>
    </lineage>
</organism>
<feature type="transmembrane region" description="Helical" evidence="5">
    <location>
        <begin position="18"/>
        <end position="37"/>
    </location>
</feature>
<dbReference type="EMBL" id="QUWV01000001">
    <property type="protein sequence ID" value="RFD21578.1"/>
    <property type="molecule type" value="Genomic_DNA"/>
</dbReference>
<gene>
    <name evidence="7" type="ORF">DY926_00310</name>
</gene>
<evidence type="ECO:0000259" key="6">
    <source>
        <dbReference type="Pfam" id="PF04932"/>
    </source>
</evidence>
<feature type="transmembrane region" description="Helical" evidence="5">
    <location>
        <begin position="57"/>
        <end position="75"/>
    </location>
</feature>
<dbReference type="GO" id="GO:0016020">
    <property type="term" value="C:membrane"/>
    <property type="evidence" value="ECO:0007669"/>
    <property type="project" value="UniProtKB-SubCell"/>
</dbReference>
<evidence type="ECO:0000256" key="5">
    <source>
        <dbReference type="SAM" id="Phobius"/>
    </source>
</evidence>
<keyword evidence="4 5" id="KW-0472">Membrane</keyword>
<dbReference type="AlphaFoldDB" id="A0A371Z527"/>
<keyword evidence="3 5" id="KW-1133">Transmembrane helix</keyword>
<feature type="transmembrane region" description="Helical" evidence="5">
    <location>
        <begin position="226"/>
        <end position="242"/>
    </location>
</feature>
<proteinExistence type="predicted"/>
<sequence length="398" mass="44562">MAEQADSILGRNIQQTDWVSRLSTILLCCMMLFSIVSVPDFNRTGTVAAGTDHVNPINRFVWLGLLSMALPLIRARWVQVLRLMKASWLLIGLFLYFTCSTTWALDPAISTRRVMFAWIEIILAVTLTCTMRDRKYLLKYIFISCMVAAIADLIVWILMPGYAMTSEGLAGVQSQKNVTGLIMMYGLLAGGPLLLYRPPKRERYRIIAGIVLLFLLLLASRSKTCLGIILVTPVTLLLFIKLTHSRMSLSVAIIVSLLAIFTCTIFGYFLWCEAENISPFALFQDMTFTSRTDLWSFMLEEIQKRPLFGAGFYSFWSIDPSVQPSLKTSMWFGSEAHINEAHDGYLDLLATGGAIGFVWGMAVIVRTFVLAIDALARTSRPNPATPTVMSYPLAELSR</sequence>
<keyword evidence="7" id="KW-0436">Ligase</keyword>
<feature type="transmembrane region" description="Helical" evidence="5">
    <location>
        <begin position="348"/>
        <end position="372"/>
    </location>
</feature>
<feature type="transmembrane region" description="Helical" evidence="5">
    <location>
        <begin position="87"/>
        <end position="105"/>
    </location>
</feature>
<evidence type="ECO:0000256" key="1">
    <source>
        <dbReference type="ARBA" id="ARBA00004141"/>
    </source>
</evidence>
<evidence type="ECO:0000256" key="2">
    <source>
        <dbReference type="ARBA" id="ARBA00022692"/>
    </source>
</evidence>
<dbReference type="InterPro" id="IPR051533">
    <property type="entry name" value="WaaL-like"/>
</dbReference>
<feature type="transmembrane region" description="Helical" evidence="5">
    <location>
        <begin position="111"/>
        <end position="130"/>
    </location>
</feature>
<keyword evidence="2 5" id="KW-0812">Transmembrane</keyword>
<dbReference type="Pfam" id="PF04932">
    <property type="entry name" value="Wzy_C"/>
    <property type="match status" value="1"/>
</dbReference>
<dbReference type="PANTHER" id="PTHR37422">
    <property type="entry name" value="TEICHURONIC ACID BIOSYNTHESIS PROTEIN TUAE"/>
    <property type="match status" value="1"/>
</dbReference>
<feature type="domain" description="O-antigen ligase-related" evidence="6">
    <location>
        <begin position="209"/>
        <end position="358"/>
    </location>
</feature>
<protein>
    <submittedName>
        <fullName evidence="7">O-antigen ligase family protein</fullName>
    </submittedName>
</protein>
<dbReference type="Proteomes" id="UP000262371">
    <property type="component" value="Unassembled WGS sequence"/>
</dbReference>